<name>Q7F9C0_ORYSJ</name>
<feature type="domain" description="Transposase MuDR plant" evidence="2">
    <location>
        <begin position="92"/>
        <end position="153"/>
    </location>
</feature>
<dbReference type="GO" id="GO:0003676">
    <property type="term" value="F:nucleic acid binding"/>
    <property type="evidence" value="ECO:0007669"/>
    <property type="project" value="InterPro"/>
</dbReference>
<evidence type="ECO:0000259" key="2">
    <source>
        <dbReference type="Pfam" id="PF03108"/>
    </source>
</evidence>
<organism evidence="3 4">
    <name type="scientific">Oryza sativa subsp. japonica</name>
    <name type="common">Rice</name>
    <dbReference type="NCBI Taxonomy" id="39947"/>
    <lineage>
        <taxon>Eukaryota</taxon>
        <taxon>Viridiplantae</taxon>
        <taxon>Streptophyta</taxon>
        <taxon>Embryophyta</taxon>
        <taxon>Tracheophyta</taxon>
        <taxon>Spermatophyta</taxon>
        <taxon>Magnoliopsida</taxon>
        <taxon>Liliopsida</taxon>
        <taxon>Poales</taxon>
        <taxon>Poaceae</taxon>
        <taxon>BOP clade</taxon>
        <taxon>Oryzoideae</taxon>
        <taxon>Oryzeae</taxon>
        <taxon>Oryzinae</taxon>
        <taxon>Oryza</taxon>
        <taxon>Oryza sativa</taxon>
    </lineage>
</organism>
<protein>
    <submittedName>
        <fullName evidence="3">OSJNBa0082E08.6 protein</fullName>
    </submittedName>
</protein>
<dbReference type="InterPro" id="IPR004332">
    <property type="entry name" value="Transposase_MuDR"/>
</dbReference>
<reference evidence="4" key="2">
    <citation type="journal article" date="2008" name="Nucleic Acids Res.">
        <title>The rice annotation project database (RAP-DB): 2008 update.</title>
        <authorList>
            <consortium name="The rice annotation project (RAP)"/>
        </authorList>
    </citation>
    <scope>GENOME REANNOTATION</scope>
    <source>
        <strain evidence="4">cv. Nipponbare</strain>
    </source>
</reference>
<accession>Q7F9C0</accession>
<reference evidence="4" key="1">
    <citation type="journal article" date="2005" name="Nature">
        <title>The map-based sequence of the rice genome.</title>
        <authorList>
            <consortium name="International rice genome sequencing project (IRGSP)"/>
            <person name="Matsumoto T."/>
            <person name="Wu J."/>
            <person name="Kanamori H."/>
            <person name="Katayose Y."/>
            <person name="Fujisawa M."/>
            <person name="Namiki N."/>
            <person name="Mizuno H."/>
            <person name="Yamamoto K."/>
            <person name="Antonio B.A."/>
            <person name="Baba T."/>
            <person name="Sakata K."/>
            <person name="Nagamura Y."/>
            <person name="Aoki H."/>
            <person name="Arikawa K."/>
            <person name="Arita K."/>
            <person name="Bito T."/>
            <person name="Chiden Y."/>
            <person name="Fujitsuka N."/>
            <person name="Fukunaka R."/>
            <person name="Hamada M."/>
            <person name="Harada C."/>
            <person name="Hayashi A."/>
            <person name="Hijishita S."/>
            <person name="Honda M."/>
            <person name="Hosokawa S."/>
            <person name="Ichikawa Y."/>
            <person name="Idonuma A."/>
            <person name="Iijima M."/>
            <person name="Ikeda M."/>
            <person name="Ikeno M."/>
            <person name="Ito K."/>
            <person name="Ito S."/>
            <person name="Ito T."/>
            <person name="Ito Y."/>
            <person name="Ito Y."/>
            <person name="Iwabuchi A."/>
            <person name="Kamiya K."/>
            <person name="Karasawa W."/>
            <person name="Kurita K."/>
            <person name="Katagiri S."/>
            <person name="Kikuta A."/>
            <person name="Kobayashi H."/>
            <person name="Kobayashi N."/>
            <person name="Machita K."/>
            <person name="Maehara T."/>
            <person name="Masukawa M."/>
            <person name="Mizubayashi T."/>
            <person name="Mukai Y."/>
            <person name="Nagasaki H."/>
            <person name="Nagata Y."/>
            <person name="Naito S."/>
            <person name="Nakashima M."/>
            <person name="Nakama Y."/>
            <person name="Nakamichi Y."/>
            <person name="Nakamura M."/>
            <person name="Meguro A."/>
            <person name="Negishi M."/>
            <person name="Ohta I."/>
            <person name="Ohta T."/>
            <person name="Okamoto M."/>
            <person name="Ono N."/>
            <person name="Saji S."/>
            <person name="Sakaguchi M."/>
            <person name="Sakai K."/>
            <person name="Shibata M."/>
            <person name="Shimokawa T."/>
            <person name="Song J."/>
            <person name="Takazaki Y."/>
            <person name="Terasawa K."/>
            <person name="Tsugane M."/>
            <person name="Tsuji K."/>
            <person name="Ueda S."/>
            <person name="Waki K."/>
            <person name="Yamagata H."/>
            <person name="Yamamoto M."/>
            <person name="Yamamoto S."/>
            <person name="Yamane H."/>
            <person name="Yoshiki S."/>
            <person name="Yoshihara R."/>
            <person name="Yukawa K."/>
            <person name="Zhong H."/>
            <person name="Yano M."/>
            <person name="Yuan Q."/>
            <person name="Ouyang S."/>
            <person name="Liu J."/>
            <person name="Jones K.M."/>
            <person name="Gansberger K."/>
            <person name="Moffat K."/>
            <person name="Hill J."/>
            <person name="Bera J."/>
            <person name="Fadrosh D."/>
            <person name="Jin S."/>
            <person name="Johri S."/>
            <person name="Kim M."/>
            <person name="Overton L."/>
            <person name="Reardon M."/>
            <person name="Tsitrin T."/>
            <person name="Vuong H."/>
            <person name="Weaver B."/>
            <person name="Ciecko A."/>
            <person name="Tallon L."/>
            <person name="Jackson J."/>
            <person name="Pai G."/>
            <person name="Aken S.V."/>
            <person name="Utterback T."/>
            <person name="Reidmuller S."/>
            <person name="Feldblyum T."/>
            <person name="Hsiao J."/>
            <person name="Zismann V."/>
            <person name="Iobst S."/>
            <person name="de Vazeille A.R."/>
            <person name="Buell C.R."/>
            <person name="Ying K."/>
            <person name="Li Y."/>
            <person name="Lu T."/>
            <person name="Huang Y."/>
            <person name="Zhao Q."/>
            <person name="Feng Q."/>
            <person name="Zhang L."/>
            <person name="Zhu J."/>
            <person name="Weng Q."/>
            <person name="Mu J."/>
            <person name="Lu Y."/>
            <person name="Fan D."/>
            <person name="Liu Y."/>
            <person name="Guan J."/>
            <person name="Zhang Y."/>
            <person name="Yu S."/>
            <person name="Liu X."/>
            <person name="Zhang Y."/>
            <person name="Hong G."/>
            <person name="Han B."/>
            <person name="Choisne N."/>
            <person name="Demange N."/>
            <person name="Orjeda G."/>
            <person name="Samain S."/>
            <person name="Cattolico L."/>
            <person name="Pelletier E."/>
            <person name="Couloux A."/>
            <person name="Segurens B."/>
            <person name="Wincker P."/>
            <person name="D'Hont A."/>
            <person name="Scarpelli C."/>
            <person name="Weissenbach J."/>
            <person name="Salanoubat M."/>
            <person name="Quetier F."/>
            <person name="Yu Y."/>
            <person name="Kim H.R."/>
            <person name="Rambo T."/>
            <person name="Currie J."/>
            <person name="Collura K."/>
            <person name="Luo M."/>
            <person name="Yang T."/>
            <person name="Ammiraju J.S.S."/>
            <person name="Engler F."/>
            <person name="Soderlund C."/>
            <person name="Wing R.A."/>
            <person name="Palmer L.E."/>
            <person name="de la Bastide M."/>
            <person name="Spiegel L."/>
            <person name="Nascimento L."/>
            <person name="Zutavern T."/>
            <person name="O'Shaughnessy A."/>
            <person name="Dike S."/>
            <person name="Dedhia N."/>
            <person name="Preston R."/>
            <person name="Balija V."/>
            <person name="McCombie W.R."/>
            <person name="Chow T."/>
            <person name="Chen H."/>
            <person name="Chung M."/>
            <person name="Chen C."/>
            <person name="Shaw J."/>
            <person name="Wu H."/>
            <person name="Hsiao K."/>
            <person name="Chao Y."/>
            <person name="Chu M."/>
            <person name="Cheng C."/>
            <person name="Hour A."/>
            <person name="Lee P."/>
            <person name="Lin S."/>
            <person name="Lin Y."/>
            <person name="Liou J."/>
            <person name="Liu S."/>
            <person name="Hsing Y."/>
            <person name="Raghuvanshi S."/>
            <person name="Mohanty A."/>
            <person name="Bharti A.K."/>
            <person name="Gaur A."/>
            <person name="Gupta V."/>
            <person name="Kumar D."/>
            <person name="Ravi V."/>
            <person name="Vij S."/>
            <person name="Kapur A."/>
            <person name="Khurana P."/>
            <person name="Khurana P."/>
            <person name="Khurana J.P."/>
            <person name="Tyagi A.K."/>
            <person name="Gaikwad K."/>
            <person name="Singh A."/>
            <person name="Dalal V."/>
            <person name="Srivastava S."/>
            <person name="Dixit A."/>
            <person name="Pal A.K."/>
            <person name="Ghazi I.A."/>
            <person name="Yadav M."/>
            <person name="Pandit A."/>
            <person name="Bhargava A."/>
            <person name="Sureshbabu K."/>
            <person name="Batra K."/>
            <person name="Sharma T.R."/>
            <person name="Mohapatra T."/>
            <person name="Singh N.K."/>
            <person name="Messing J."/>
            <person name="Nelson A.B."/>
            <person name="Fuks G."/>
            <person name="Kavchok S."/>
            <person name="Keizer G."/>
            <person name="Linton E."/>
            <person name="Llaca V."/>
            <person name="Song R."/>
            <person name="Tanyolac B."/>
            <person name="Young S."/>
            <person name="Ho-Il K."/>
            <person name="Hahn J.H."/>
            <person name="Sangsakoo G."/>
            <person name="Vanavichit A."/>
            <person name="de Mattos Luiz.A.T."/>
            <person name="Zimmer P.D."/>
            <person name="Malone G."/>
            <person name="Dellagostin O."/>
            <person name="de Oliveira A.C."/>
            <person name="Bevan M."/>
            <person name="Bancroft I."/>
            <person name="Minx P."/>
            <person name="Cordum H."/>
            <person name="Wilson R."/>
            <person name="Cheng Z."/>
            <person name="Jin W."/>
            <person name="Jiang J."/>
            <person name="Leong S.A."/>
            <person name="Iwama H."/>
            <person name="Gojobori T."/>
            <person name="Itoh T."/>
            <person name="Niimura Y."/>
            <person name="Fujii Y."/>
            <person name="Habara T."/>
            <person name="Sakai H."/>
            <person name="Sato Y."/>
            <person name="Wilson G."/>
            <person name="Kumar K."/>
            <person name="McCouch S."/>
            <person name="Juretic N."/>
            <person name="Hoen D."/>
            <person name="Wright S."/>
            <person name="Bruskiewich R."/>
            <person name="Bureau T."/>
            <person name="Miyao A."/>
            <person name="Hirochika H."/>
            <person name="Nishikawa T."/>
            <person name="Kadowaki K."/>
            <person name="Sugiura M."/>
            <person name="Burr B."/>
            <person name="Sasaki T."/>
        </authorList>
    </citation>
    <scope>NUCLEOTIDE SEQUENCE [LARGE SCALE GENOMIC DNA]</scope>
    <source>
        <strain evidence="4">cv. Nipponbare</strain>
    </source>
</reference>
<feature type="compositionally biased region" description="Basic residues" evidence="1">
    <location>
        <begin position="241"/>
        <end position="250"/>
    </location>
</feature>
<dbReference type="PANTHER" id="PTHR31973">
    <property type="entry name" value="POLYPROTEIN, PUTATIVE-RELATED"/>
    <property type="match status" value="1"/>
</dbReference>
<evidence type="ECO:0000313" key="4">
    <source>
        <dbReference type="Proteomes" id="UP000000763"/>
    </source>
</evidence>
<sequence length="361" mass="41121">MDSDYDISDANDDLYVDNVDVGVEDLSDCKAKFWKKAKGSQLKGKEIVVRNSDGEEVSTDDEDLQLPDSDDDGEVRLKFKAFMAEDVKNPVFKVGMVFPSVEVLRKAITEYSLKARVDIKMPRNEQKRLRAHCVEGCPWNLYASFDSRSKSMMVKTYLGEHKCQKEWVLKRCTAKWLSEKYIETFRANDKMTLGGFAKLVQLANDIESTEKCRYGKHMLCFASRERDFSEVKPPIYEKKVGRPPKSRRKAPHEVQGKNGSKMSKHGVEMHCSYCKEPGHNKKGCPLRKAGLRPKVKTSRIPGASSTEEWHESEQEPAEVLTQSQSAYDQLLSQVPNPMVAQMFEESSQKFGIVMNMGNYCL</sequence>
<evidence type="ECO:0000313" key="3">
    <source>
        <dbReference type="EMBL" id="CAE04909.2"/>
    </source>
</evidence>
<dbReference type="SUPFAM" id="SSF57756">
    <property type="entry name" value="Retrovirus zinc finger-like domains"/>
    <property type="match status" value="1"/>
</dbReference>
<dbReference type="AlphaFoldDB" id="Q7F9C0"/>
<dbReference type="Pfam" id="PF03108">
    <property type="entry name" value="DBD_Tnp_Mut"/>
    <property type="match status" value="1"/>
</dbReference>
<dbReference type="PANTHER" id="PTHR31973:SF191">
    <property type="entry name" value="OS05G0489400 PROTEIN"/>
    <property type="match status" value="1"/>
</dbReference>
<proteinExistence type="predicted"/>
<evidence type="ECO:0000256" key="1">
    <source>
        <dbReference type="SAM" id="MobiDB-lite"/>
    </source>
</evidence>
<feature type="region of interest" description="Disordered" evidence="1">
    <location>
        <begin position="236"/>
        <end position="263"/>
    </location>
</feature>
<dbReference type="Proteomes" id="UP000000763">
    <property type="component" value="Chromosome 4"/>
</dbReference>
<feature type="region of interest" description="Disordered" evidence="1">
    <location>
        <begin position="295"/>
        <end position="316"/>
    </location>
</feature>
<dbReference type="GO" id="GO:0008270">
    <property type="term" value="F:zinc ion binding"/>
    <property type="evidence" value="ECO:0007669"/>
    <property type="project" value="InterPro"/>
</dbReference>
<dbReference type="EMBL" id="AL731608">
    <property type="protein sequence ID" value="CAE04909.2"/>
    <property type="molecule type" value="Genomic_DNA"/>
</dbReference>
<gene>
    <name evidence="3" type="primary">OSJNBa0082E08.6</name>
</gene>
<dbReference type="InterPro" id="IPR036875">
    <property type="entry name" value="Znf_CCHC_sf"/>
</dbReference>